<evidence type="ECO:0000313" key="3">
    <source>
        <dbReference type="Proteomes" id="UP000095287"/>
    </source>
</evidence>
<dbReference type="CDD" id="cd23802">
    <property type="entry name" value="UBCc_UBE2Q"/>
    <property type="match status" value="1"/>
</dbReference>
<dbReference type="WBParaSite" id="L893_g22689.t1">
    <property type="protein sequence ID" value="L893_g22689.t1"/>
    <property type="gene ID" value="L893_g22689"/>
</dbReference>
<dbReference type="Proteomes" id="UP000095287">
    <property type="component" value="Unplaced"/>
</dbReference>
<keyword evidence="3" id="KW-1185">Reference proteome</keyword>
<dbReference type="Pfam" id="PF00179">
    <property type="entry name" value="UQ_con"/>
    <property type="match status" value="1"/>
</dbReference>
<dbReference type="SUPFAM" id="SSF54495">
    <property type="entry name" value="UBC-like"/>
    <property type="match status" value="1"/>
</dbReference>
<dbReference type="PROSITE" id="PS50127">
    <property type="entry name" value="UBC_2"/>
    <property type="match status" value="1"/>
</dbReference>
<dbReference type="InterPro" id="IPR000608">
    <property type="entry name" value="UBC"/>
</dbReference>
<dbReference type="InterPro" id="IPR016135">
    <property type="entry name" value="UBQ-conjugating_enzyme/RWD"/>
</dbReference>
<sequence length="489" mass="54034">MSSGSAPARRLPGGGREDRTWRMAVTPTRPLHQTAAAACGSPIDPSRSLGEEADFQLRAVSSLADKRAPAAGTPHGAAVGWFAVRMSCLQKLREDISLLTTVFPRGHERFQVITASIDELVVRFVDSSGRAINITANIQEDFPRTPPIWFSESEDSGVSAVLESLSNPCSSKSLANMEARASIRGQIHFLVSKLCNVFNVNTPIELETLTPVTSCSGRSSLNDDRDEGHESGDMDSCDDDDDDVEHDDDEDCEIDHMDDVDMSDQEDDIMCDMEEIAASASHSETSDLQPEGVVVLNRLSQMQREKHLKGQHSGSVTSNDRLMKELREIYRSENLKNGVYTVDLVDDNLYDWIVRLFKVDPDSALAADLKTLEREGKDAFIQFSFTFKETFPFEPPFVRVMAPNIQNGYVLSGGAICMELLTKQGWSSAYSIESLILQISATLVKGKARVQTDPSQKVAYTLTRAQQSFKSLVQIHNKSGWYTPPKEDG</sequence>
<dbReference type="GO" id="GO:0032446">
    <property type="term" value="P:protein modification by small protein conjugation"/>
    <property type="evidence" value="ECO:0007669"/>
    <property type="project" value="UniProtKB-ARBA"/>
</dbReference>
<accession>A0A1I7Z475</accession>
<feature type="compositionally biased region" description="Basic and acidic residues" evidence="1">
    <location>
        <begin position="221"/>
        <end position="232"/>
    </location>
</feature>
<dbReference type="AlphaFoldDB" id="A0A1I7Z475"/>
<feature type="compositionally biased region" description="Acidic residues" evidence="1">
    <location>
        <begin position="233"/>
        <end position="251"/>
    </location>
</feature>
<evidence type="ECO:0000313" key="4">
    <source>
        <dbReference type="WBParaSite" id="L893_g22689.t1"/>
    </source>
</evidence>
<feature type="domain" description="UBC core" evidence="2">
    <location>
        <begin position="317"/>
        <end position="482"/>
    </location>
</feature>
<dbReference type="PANTHER" id="PTHR24067">
    <property type="entry name" value="UBIQUITIN-CONJUGATING ENZYME E2"/>
    <property type="match status" value="1"/>
</dbReference>
<name>A0A1I7Z475_9BILA</name>
<proteinExistence type="predicted"/>
<dbReference type="InterPro" id="IPR050113">
    <property type="entry name" value="Ub_conjugating_enzyme"/>
</dbReference>
<reference evidence="4" key="1">
    <citation type="submission" date="2016-11" db="UniProtKB">
        <authorList>
            <consortium name="WormBaseParasite"/>
        </authorList>
    </citation>
    <scope>IDENTIFICATION</scope>
</reference>
<evidence type="ECO:0000259" key="2">
    <source>
        <dbReference type="PROSITE" id="PS50127"/>
    </source>
</evidence>
<dbReference type="Gene3D" id="3.10.110.10">
    <property type="entry name" value="Ubiquitin Conjugating Enzyme"/>
    <property type="match status" value="1"/>
</dbReference>
<evidence type="ECO:0000256" key="1">
    <source>
        <dbReference type="SAM" id="MobiDB-lite"/>
    </source>
</evidence>
<feature type="region of interest" description="Disordered" evidence="1">
    <location>
        <begin position="213"/>
        <end position="251"/>
    </location>
</feature>
<dbReference type="SMART" id="SM00212">
    <property type="entry name" value="UBCc"/>
    <property type="match status" value="1"/>
</dbReference>
<protein>
    <submittedName>
        <fullName evidence="4">UBIQUITIN_CONJUGAT_2 domain-containing protein</fullName>
    </submittedName>
</protein>
<organism evidence="3 4">
    <name type="scientific">Steinernema glaseri</name>
    <dbReference type="NCBI Taxonomy" id="37863"/>
    <lineage>
        <taxon>Eukaryota</taxon>
        <taxon>Metazoa</taxon>
        <taxon>Ecdysozoa</taxon>
        <taxon>Nematoda</taxon>
        <taxon>Chromadorea</taxon>
        <taxon>Rhabditida</taxon>
        <taxon>Tylenchina</taxon>
        <taxon>Panagrolaimomorpha</taxon>
        <taxon>Strongyloidoidea</taxon>
        <taxon>Steinernematidae</taxon>
        <taxon>Steinernema</taxon>
    </lineage>
</organism>